<dbReference type="Proteomes" id="UP001595823">
    <property type="component" value="Unassembled WGS sequence"/>
</dbReference>
<comment type="caution">
    <text evidence="8">The sequence shown here is derived from an EMBL/GenBank/DDBJ whole genome shotgun (WGS) entry which is preliminary data.</text>
</comment>
<evidence type="ECO:0000259" key="7">
    <source>
        <dbReference type="Pfam" id="PF12823"/>
    </source>
</evidence>
<keyword evidence="5 6" id="KW-0472">Membrane</keyword>
<evidence type="ECO:0000256" key="2">
    <source>
        <dbReference type="ARBA" id="ARBA00022475"/>
    </source>
</evidence>
<accession>A0ABV8U1U2</accession>
<feature type="transmembrane region" description="Helical" evidence="6">
    <location>
        <begin position="69"/>
        <end position="88"/>
    </location>
</feature>
<evidence type="ECO:0000256" key="4">
    <source>
        <dbReference type="ARBA" id="ARBA00022989"/>
    </source>
</evidence>
<organism evidence="8 9">
    <name type="scientific">Salininema proteolyticum</name>
    <dbReference type="NCBI Taxonomy" id="1607685"/>
    <lineage>
        <taxon>Bacteria</taxon>
        <taxon>Bacillati</taxon>
        <taxon>Actinomycetota</taxon>
        <taxon>Actinomycetes</taxon>
        <taxon>Glycomycetales</taxon>
        <taxon>Glycomycetaceae</taxon>
        <taxon>Salininema</taxon>
    </lineage>
</organism>
<dbReference type="NCBIfam" id="TIGR03954">
    <property type="entry name" value="integ_memb_HG"/>
    <property type="match status" value="1"/>
</dbReference>
<sequence>MIPRELKLFQAAAIAEAISWAGLLIGMYFKYLGGGNEIGVKIFGPVHGVLFMVYIVTVLYIARKYDRGLKELFIGLVCAVPPFFTLYYDRRVMKWWRSKEKAPANAAG</sequence>
<comment type="subcellular location">
    <subcellularLocation>
        <location evidence="1">Cell membrane</location>
        <topology evidence="1">Multi-pass membrane protein</topology>
    </subcellularLocation>
</comment>
<keyword evidence="4 6" id="KW-1133">Transmembrane helix</keyword>
<evidence type="ECO:0000256" key="5">
    <source>
        <dbReference type="ARBA" id="ARBA00023136"/>
    </source>
</evidence>
<evidence type="ECO:0000256" key="1">
    <source>
        <dbReference type="ARBA" id="ARBA00004651"/>
    </source>
</evidence>
<reference evidence="9" key="1">
    <citation type="journal article" date="2019" name="Int. J. Syst. Evol. Microbiol.">
        <title>The Global Catalogue of Microorganisms (GCM) 10K type strain sequencing project: providing services to taxonomists for standard genome sequencing and annotation.</title>
        <authorList>
            <consortium name="The Broad Institute Genomics Platform"/>
            <consortium name="The Broad Institute Genome Sequencing Center for Infectious Disease"/>
            <person name="Wu L."/>
            <person name="Ma J."/>
        </authorList>
    </citation>
    <scope>NUCLEOTIDE SEQUENCE [LARGE SCALE GENOMIC DNA]</scope>
    <source>
        <strain evidence="9">IBRC-M 10908</strain>
    </source>
</reference>
<evidence type="ECO:0000256" key="6">
    <source>
        <dbReference type="SAM" id="Phobius"/>
    </source>
</evidence>
<keyword evidence="3 6" id="KW-0812">Transmembrane</keyword>
<evidence type="ECO:0000256" key="3">
    <source>
        <dbReference type="ARBA" id="ARBA00022692"/>
    </source>
</evidence>
<evidence type="ECO:0000313" key="8">
    <source>
        <dbReference type="EMBL" id="MFC4336817.1"/>
    </source>
</evidence>
<keyword evidence="9" id="KW-1185">Reference proteome</keyword>
<name>A0ABV8U1U2_9ACTN</name>
<feature type="domain" description="DUF3817" evidence="7">
    <location>
        <begin position="6"/>
        <end position="93"/>
    </location>
</feature>
<keyword evidence="2" id="KW-1003">Cell membrane</keyword>
<dbReference type="RefSeq" id="WP_380623142.1">
    <property type="nucleotide sequence ID" value="NZ_JBHSDK010000022.1"/>
</dbReference>
<protein>
    <submittedName>
        <fullName evidence="8">DUF3817 domain-containing protein</fullName>
    </submittedName>
</protein>
<dbReference type="PANTHER" id="PTHR40077:SF1">
    <property type="entry name" value="MEMBRANE PROTEIN"/>
    <property type="match status" value="1"/>
</dbReference>
<dbReference type="PANTHER" id="PTHR40077">
    <property type="entry name" value="MEMBRANE PROTEIN-RELATED"/>
    <property type="match status" value="1"/>
</dbReference>
<evidence type="ECO:0000313" key="9">
    <source>
        <dbReference type="Proteomes" id="UP001595823"/>
    </source>
</evidence>
<proteinExistence type="predicted"/>
<feature type="transmembrane region" description="Helical" evidence="6">
    <location>
        <begin position="12"/>
        <end position="30"/>
    </location>
</feature>
<dbReference type="EMBL" id="JBHSDK010000022">
    <property type="protein sequence ID" value="MFC4336817.1"/>
    <property type="molecule type" value="Genomic_DNA"/>
</dbReference>
<dbReference type="InterPro" id="IPR023845">
    <property type="entry name" value="DUF3817_TM"/>
</dbReference>
<dbReference type="Pfam" id="PF12823">
    <property type="entry name" value="DUF3817"/>
    <property type="match status" value="1"/>
</dbReference>
<feature type="transmembrane region" description="Helical" evidence="6">
    <location>
        <begin position="42"/>
        <end position="62"/>
    </location>
</feature>
<gene>
    <name evidence="8" type="ORF">ACFPET_16575</name>
</gene>